<evidence type="ECO:0000256" key="20">
    <source>
        <dbReference type="SAM" id="Phobius"/>
    </source>
</evidence>
<evidence type="ECO:0000256" key="18">
    <source>
        <dbReference type="PROSITE-ProRule" id="PRU00110"/>
    </source>
</evidence>
<feature type="modified residue" description="Phosphohistidine" evidence="18">
    <location>
        <position position="1661"/>
    </location>
</feature>
<dbReference type="InterPro" id="IPR005467">
    <property type="entry name" value="His_kinase_dom"/>
</dbReference>
<dbReference type="SUPFAM" id="SSF55781">
    <property type="entry name" value="GAF domain-like"/>
    <property type="match status" value="1"/>
</dbReference>
<comment type="catalytic activity">
    <reaction evidence="1">
        <text>ATP + protein L-histidine = ADP + protein N-phospho-L-histidine.</text>
        <dbReference type="EC" id="2.7.13.3"/>
    </reaction>
</comment>
<dbReference type="PROSITE" id="PS50109">
    <property type="entry name" value="HIS_KIN"/>
    <property type="match status" value="1"/>
</dbReference>
<dbReference type="Gene3D" id="1.10.287.130">
    <property type="match status" value="1"/>
</dbReference>
<dbReference type="Pfam" id="PF02518">
    <property type="entry name" value="HATPase_c"/>
    <property type="match status" value="1"/>
</dbReference>
<feature type="transmembrane region" description="Helical" evidence="20">
    <location>
        <begin position="35"/>
        <end position="56"/>
    </location>
</feature>
<organism evidence="26 27">
    <name type="scientific">Microseira wollei NIES-4236</name>
    <dbReference type="NCBI Taxonomy" id="2530354"/>
    <lineage>
        <taxon>Bacteria</taxon>
        <taxon>Bacillati</taxon>
        <taxon>Cyanobacteriota</taxon>
        <taxon>Cyanophyceae</taxon>
        <taxon>Oscillatoriophycideae</taxon>
        <taxon>Aerosakkonematales</taxon>
        <taxon>Aerosakkonemataceae</taxon>
        <taxon>Microseira</taxon>
    </lineage>
</organism>
<evidence type="ECO:0000259" key="22">
    <source>
        <dbReference type="PROSITE" id="PS50110"/>
    </source>
</evidence>
<dbReference type="CDD" id="cd00130">
    <property type="entry name" value="PAS"/>
    <property type="match status" value="4"/>
</dbReference>
<dbReference type="CDD" id="cd17546">
    <property type="entry name" value="REC_hyHK_CKI1_RcsC-like"/>
    <property type="match status" value="1"/>
</dbReference>
<feature type="domain" description="Histidine kinase" evidence="21">
    <location>
        <begin position="1081"/>
        <end position="1302"/>
    </location>
</feature>
<keyword evidence="12 20" id="KW-1133">Transmembrane helix</keyword>
<evidence type="ECO:0000256" key="15">
    <source>
        <dbReference type="ARBA" id="ARBA00064003"/>
    </source>
</evidence>
<protein>
    <recommendedName>
        <fullName evidence="17">Circadian input-output histidine kinase CikA</fullName>
        <ecNumber evidence="4">2.7.13.3</ecNumber>
    </recommendedName>
    <alternativeName>
        <fullName evidence="16">Sensory/regulatory protein RpfC</fullName>
    </alternativeName>
</protein>
<dbReference type="SUPFAM" id="SSF55874">
    <property type="entry name" value="ATPase domain of HSP90 chaperone/DNA topoisomerase II/histidine kinase"/>
    <property type="match status" value="1"/>
</dbReference>
<keyword evidence="7" id="KW-0808">Transferase</keyword>
<dbReference type="FunFam" id="3.30.565.10:FF:000010">
    <property type="entry name" value="Sensor histidine kinase RcsC"/>
    <property type="match status" value="1"/>
</dbReference>
<dbReference type="InterPro" id="IPR011006">
    <property type="entry name" value="CheY-like_superfamily"/>
</dbReference>
<evidence type="ECO:0000256" key="14">
    <source>
        <dbReference type="ARBA" id="ARBA00023136"/>
    </source>
</evidence>
<evidence type="ECO:0000256" key="1">
    <source>
        <dbReference type="ARBA" id="ARBA00000085"/>
    </source>
</evidence>
<feature type="domain" description="Response regulatory" evidence="22">
    <location>
        <begin position="1467"/>
        <end position="1588"/>
    </location>
</feature>
<evidence type="ECO:0000256" key="3">
    <source>
        <dbReference type="ARBA" id="ARBA00006402"/>
    </source>
</evidence>
<dbReference type="InterPro" id="IPR008207">
    <property type="entry name" value="Sig_transdc_His_kin_Hpt_dom"/>
</dbReference>
<dbReference type="PROSITE" id="PS50112">
    <property type="entry name" value="PAS"/>
    <property type="match status" value="3"/>
</dbReference>
<feature type="domain" description="PAC" evidence="24">
    <location>
        <begin position="1018"/>
        <end position="1070"/>
    </location>
</feature>
<dbReference type="GO" id="GO:0000155">
    <property type="term" value="F:phosphorelay sensor kinase activity"/>
    <property type="evidence" value="ECO:0007669"/>
    <property type="project" value="InterPro"/>
</dbReference>
<dbReference type="InterPro" id="IPR003661">
    <property type="entry name" value="HisK_dim/P_dom"/>
</dbReference>
<dbReference type="InterPro" id="IPR000700">
    <property type="entry name" value="PAS-assoc_C"/>
</dbReference>
<dbReference type="InterPro" id="IPR007891">
    <property type="entry name" value="CHASE3"/>
</dbReference>
<evidence type="ECO:0000256" key="2">
    <source>
        <dbReference type="ARBA" id="ARBA00004651"/>
    </source>
</evidence>
<dbReference type="Pfam" id="PF01627">
    <property type="entry name" value="Hpt"/>
    <property type="match status" value="1"/>
</dbReference>
<dbReference type="Pfam" id="PF08448">
    <property type="entry name" value="PAS_4"/>
    <property type="match status" value="1"/>
</dbReference>
<evidence type="ECO:0000256" key="6">
    <source>
        <dbReference type="ARBA" id="ARBA00022553"/>
    </source>
</evidence>
<evidence type="ECO:0000256" key="9">
    <source>
        <dbReference type="ARBA" id="ARBA00022741"/>
    </source>
</evidence>
<dbReference type="PROSITE" id="PS50110">
    <property type="entry name" value="RESPONSE_REGULATORY"/>
    <property type="match status" value="2"/>
</dbReference>
<dbReference type="SUPFAM" id="SSF55785">
    <property type="entry name" value="PYP-like sensor domain (PAS domain)"/>
    <property type="match status" value="5"/>
</dbReference>
<dbReference type="InterPro" id="IPR003594">
    <property type="entry name" value="HATPase_dom"/>
</dbReference>
<evidence type="ECO:0000259" key="21">
    <source>
        <dbReference type="PROSITE" id="PS50109"/>
    </source>
</evidence>
<feature type="modified residue" description="4-aspartylphosphate" evidence="19">
    <location>
        <position position="1516"/>
    </location>
</feature>
<dbReference type="InterPro" id="IPR004358">
    <property type="entry name" value="Sig_transdc_His_kin-like_C"/>
</dbReference>
<keyword evidence="27" id="KW-1185">Reference proteome</keyword>
<dbReference type="SMART" id="SM00065">
    <property type="entry name" value="GAF"/>
    <property type="match status" value="1"/>
</dbReference>
<keyword evidence="14 20" id="KW-0472">Membrane</keyword>
<feature type="domain" description="Response regulatory" evidence="22">
    <location>
        <begin position="1317"/>
        <end position="1438"/>
    </location>
</feature>
<evidence type="ECO:0000256" key="11">
    <source>
        <dbReference type="ARBA" id="ARBA00022840"/>
    </source>
</evidence>
<dbReference type="EMBL" id="BLAY01000047">
    <property type="protein sequence ID" value="GET38568.1"/>
    <property type="molecule type" value="Genomic_DNA"/>
</dbReference>
<dbReference type="Pfam" id="PF00512">
    <property type="entry name" value="HisKA"/>
    <property type="match status" value="1"/>
</dbReference>
<dbReference type="GO" id="GO:0005524">
    <property type="term" value="F:ATP binding"/>
    <property type="evidence" value="ECO:0007669"/>
    <property type="project" value="UniProtKB-KW"/>
</dbReference>
<dbReference type="CDD" id="cd19410">
    <property type="entry name" value="HK9-like_sensor"/>
    <property type="match status" value="1"/>
</dbReference>
<dbReference type="SMART" id="SM00387">
    <property type="entry name" value="HATPase_c"/>
    <property type="match status" value="1"/>
</dbReference>
<evidence type="ECO:0000256" key="5">
    <source>
        <dbReference type="ARBA" id="ARBA00022475"/>
    </source>
</evidence>
<dbReference type="SUPFAM" id="SSF47226">
    <property type="entry name" value="Histidine-containing phosphotransfer domain, HPT domain"/>
    <property type="match status" value="1"/>
</dbReference>
<evidence type="ECO:0000256" key="4">
    <source>
        <dbReference type="ARBA" id="ARBA00012438"/>
    </source>
</evidence>
<dbReference type="PANTHER" id="PTHR45339:SF1">
    <property type="entry name" value="HYBRID SIGNAL TRANSDUCTION HISTIDINE KINASE J"/>
    <property type="match status" value="1"/>
</dbReference>
<dbReference type="InterPro" id="IPR036097">
    <property type="entry name" value="HisK_dim/P_sf"/>
</dbReference>
<evidence type="ECO:0000313" key="26">
    <source>
        <dbReference type="EMBL" id="GET38568.1"/>
    </source>
</evidence>
<dbReference type="InterPro" id="IPR036890">
    <property type="entry name" value="HATPase_C_sf"/>
</dbReference>
<dbReference type="SMART" id="SM00448">
    <property type="entry name" value="REC"/>
    <property type="match status" value="2"/>
</dbReference>
<feature type="domain" description="PAC" evidence="24">
    <location>
        <begin position="327"/>
        <end position="379"/>
    </location>
</feature>
<dbReference type="Gene3D" id="3.30.450.20">
    <property type="entry name" value="PAS domain"/>
    <property type="match status" value="5"/>
</dbReference>
<dbReference type="CDD" id="cd00082">
    <property type="entry name" value="HisKA"/>
    <property type="match status" value="1"/>
</dbReference>
<evidence type="ECO:0000256" key="12">
    <source>
        <dbReference type="ARBA" id="ARBA00022989"/>
    </source>
</evidence>
<comment type="subcellular location">
    <subcellularLocation>
        <location evidence="2">Cell membrane</location>
        <topology evidence="2">Multi-pass membrane protein</topology>
    </subcellularLocation>
</comment>
<evidence type="ECO:0000256" key="13">
    <source>
        <dbReference type="ARBA" id="ARBA00023012"/>
    </source>
</evidence>
<dbReference type="InterPro" id="IPR001789">
    <property type="entry name" value="Sig_transdc_resp-reg_receiver"/>
</dbReference>
<evidence type="ECO:0000256" key="17">
    <source>
        <dbReference type="ARBA" id="ARBA00074306"/>
    </source>
</evidence>
<dbReference type="Pfam" id="PF05227">
    <property type="entry name" value="CHASE3"/>
    <property type="match status" value="1"/>
</dbReference>
<dbReference type="Pfam" id="PF08447">
    <property type="entry name" value="PAS_3"/>
    <property type="match status" value="2"/>
</dbReference>
<reference evidence="26" key="1">
    <citation type="submission" date="2019-10" db="EMBL/GenBank/DDBJ databases">
        <title>Draft genome sequece of Microseira wollei NIES-4236.</title>
        <authorList>
            <person name="Yamaguchi H."/>
            <person name="Suzuki S."/>
            <person name="Kawachi M."/>
        </authorList>
    </citation>
    <scope>NUCLEOTIDE SEQUENCE</scope>
    <source>
        <strain evidence="26">NIES-4236</strain>
    </source>
</reference>
<evidence type="ECO:0000259" key="24">
    <source>
        <dbReference type="PROSITE" id="PS50113"/>
    </source>
</evidence>
<dbReference type="PRINTS" id="PR00344">
    <property type="entry name" value="BCTRLSENSOR"/>
</dbReference>
<evidence type="ECO:0000256" key="19">
    <source>
        <dbReference type="PROSITE-ProRule" id="PRU00169"/>
    </source>
</evidence>
<dbReference type="SMART" id="SM00086">
    <property type="entry name" value="PAC"/>
    <property type="match status" value="5"/>
</dbReference>
<dbReference type="Pfam" id="PF13185">
    <property type="entry name" value="GAF_2"/>
    <property type="match status" value="1"/>
</dbReference>
<feature type="domain" description="PAS" evidence="23">
    <location>
        <begin position="253"/>
        <end position="324"/>
    </location>
</feature>
<keyword evidence="8 20" id="KW-0812">Transmembrane</keyword>
<feature type="domain" description="PAC" evidence="24">
    <location>
        <begin position="893"/>
        <end position="945"/>
    </location>
</feature>
<dbReference type="Gene3D" id="3.30.565.10">
    <property type="entry name" value="Histidine kinase-like ATPase, C-terminal domain"/>
    <property type="match status" value="1"/>
</dbReference>
<dbReference type="NCBIfam" id="TIGR00229">
    <property type="entry name" value="sensory_box"/>
    <property type="match status" value="5"/>
</dbReference>
<dbReference type="Gene3D" id="3.30.450.40">
    <property type="match status" value="1"/>
</dbReference>
<feature type="modified residue" description="4-aspartylphosphate" evidence="19">
    <location>
        <position position="1371"/>
    </location>
</feature>
<sequence length="1715" mass="192963">MGFQIIKPRQFRRKVAALVSKARELQQATKRRKKFFQRIGSGLALASVILILIGVVSSRSIVALVQTSKSAAHSHQVIEKLEHILTDITNAETGQRGYVITGEESHLEPYNQAIAHINQDIKELKHLTANHPAARRKLDILEPLIAQRLTLIDTTITLRKYRGFESTLKFIRKEREKPARLMEEIRSIVSEMQTQERALLNQREKSAKSSAKNTIIAFSTSIVLAFLILAFVFYLIYREIVERKAAEASLKQERNFISAILDTASALVLVVDLEGKIIRFNRACEQTTGYSFEEVKERQFWDLLLIPEEIEPVKAVFASLTSGNFPNEYENYWVTRDGRRRLIAWSNTALLNQDGSIKYIISTGIDRTQRKQAERRLRAQQTITCILAESNTFTEAIPKILQAMCFSLGWDWGELWGVDRQSNLLRCIHTWHVPLLADEALKKPTEVFEVVTRQICFAVGEGLPGRIWGGGKPIWVVDVVEEDYFLRAPMAAKLGLHGAFGLPIKDENGILGILIFFSREIQPHDGELLKIMAAISTQIGQFIDRKQAELDLRETTRLQQAILESANYAIISTDVDGIIRTFNPAAQALLGYAPAEVVGKKTLAFFHDKQELSAVGGKGINSGLEAILAETRHGERIEREWYYIRKDGSRFPVLLSVSALRDAEHNITGFLAIASDISDRKQKEAALKESEEKYRSVVNNIREVVFQTDNQGLWTFLNPAWTEITGFSIDESIGTDSFNCIHPDDRPRHVMLFHPLIEGKKEYCRHELRYLTKDGEFRWLEVYARPIRDKNNVILGTSGTLNDVTERMRTQEALRVSQERYELAISAGNVGVWDWNILTGEIYIDPTIKAALGFTDMDIPNTLEGWRSLVHPEDLPLVLEATNAHLVGESFQYEIEHRRLHKNGSIRWFLSCGTAFEDGEGRMCRMTGTDTDITERKLVQEALERERQQLQQIIASAPVAMAMFDTKLRYLAHSNKWLIDYDLEGLVIIGCSHYQVLPDIPDRWKEIYQRALKGEAIASPEDVFEREDGSKIYLRWAIEPWRHPDGEVGGIVMVTDTINELVEAREAALEASRFKSRFLANMSHEIRTPMNAVLGMTGLLLDSNLDSEQRDFVETIRISGDALLSLINEILDLSKLEAGEMDLEILDFDLSICIEEVLDLLAPQAHAKGLELAGLVYQNVPIHLQGDAGRLRQILTNLIGNAIKFTSVGEVVLRAELLSETASSATICLSVTDTGIGIAPENQSKLFAPFTQVDASTTRKYGGTGLGLAICKELVTLMGGEIALESQLGKGSKFWFTVTLPKAVSAVENPKVLHQRRLLVVDDNATNRKVVYHQAARWGMAVDEADSAAAAFNALQAAWAQNMPYDVALIDMQMPQVDGLTLGWEIKSDLALAETPLIMLASTNQREEVQRAIKIGFATYLVKPIKPSRLFKAITNVLEFQTEPGIISDAQLPITNYQLPITNGKLRILLAEDNLVNQKVALKQLKGLGYDADVAANGEEVLQLIAKIPYDLILMDCQMPVLDGFETTREINRRPEKSFPGGRRPSIVAMTANARQEDRQKCLDAGMNDYLSKPISKEKLAEFLERFSRAILPTEAGISDEETQASLPDIDWEYLHQLSENNEEFELELLQMFVEDTQVHLPGIKRAIASNNFQQFERETHHIKGASANIGAASMRVTAEKLEQLARSQQLEGARDLLAQLEQIFNRIQADLQNR</sequence>
<feature type="domain" description="PAC" evidence="24">
    <location>
        <begin position="764"/>
        <end position="816"/>
    </location>
</feature>
<dbReference type="InterPro" id="IPR036641">
    <property type="entry name" value="HPT_dom_sf"/>
</dbReference>
<dbReference type="InterPro" id="IPR029016">
    <property type="entry name" value="GAF-like_dom_sf"/>
</dbReference>
<comment type="subunit">
    <text evidence="15">At low DSF concentrations, interacts with RpfF.</text>
</comment>
<feature type="domain" description="PAC" evidence="24">
    <location>
        <begin position="637"/>
        <end position="689"/>
    </location>
</feature>
<proteinExistence type="inferred from homology"/>
<dbReference type="PROSITE" id="PS50113">
    <property type="entry name" value="PAC"/>
    <property type="match status" value="5"/>
</dbReference>
<dbReference type="Proteomes" id="UP001050975">
    <property type="component" value="Unassembled WGS sequence"/>
</dbReference>
<dbReference type="SUPFAM" id="SSF47384">
    <property type="entry name" value="Homodimeric domain of signal transducing histidine kinase"/>
    <property type="match status" value="1"/>
</dbReference>
<dbReference type="SMART" id="SM00091">
    <property type="entry name" value="PAS"/>
    <property type="match status" value="4"/>
</dbReference>
<accession>A0AAV3X8S0</accession>
<keyword evidence="5" id="KW-1003">Cell membrane</keyword>
<dbReference type="SMART" id="SM00388">
    <property type="entry name" value="HisKA"/>
    <property type="match status" value="1"/>
</dbReference>
<evidence type="ECO:0000313" key="27">
    <source>
        <dbReference type="Proteomes" id="UP001050975"/>
    </source>
</evidence>
<dbReference type="InterPro" id="IPR013656">
    <property type="entry name" value="PAS_4"/>
</dbReference>
<keyword evidence="11" id="KW-0067">ATP-binding</keyword>
<keyword evidence="10 26" id="KW-0418">Kinase</keyword>
<dbReference type="InterPro" id="IPR001610">
    <property type="entry name" value="PAC"/>
</dbReference>
<evidence type="ECO:0000259" key="23">
    <source>
        <dbReference type="PROSITE" id="PS50112"/>
    </source>
</evidence>
<evidence type="ECO:0000256" key="7">
    <source>
        <dbReference type="ARBA" id="ARBA00022679"/>
    </source>
</evidence>
<dbReference type="SUPFAM" id="SSF52172">
    <property type="entry name" value="CheY-like"/>
    <property type="match status" value="2"/>
</dbReference>
<keyword evidence="9" id="KW-0547">Nucleotide-binding</keyword>
<dbReference type="GO" id="GO:0005886">
    <property type="term" value="C:plasma membrane"/>
    <property type="evidence" value="ECO:0007669"/>
    <property type="project" value="UniProtKB-SubCell"/>
</dbReference>
<feature type="transmembrane region" description="Helical" evidence="20">
    <location>
        <begin position="215"/>
        <end position="236"/>
    </location>
</feature>
<dbReference type="PANTHER" id="PTHR45339">
    <property type="entry name" value="HYBRID SIGNAL TRANSDUCTION HISTIDINE KINASE J"/>
    <property type="match status" value="1"/>
</dbReference>
<feature type="domain" description="HPt" evidence="25">
    <location>
        <begin position="1622"/>
        <end position="1715"/>
    </location>
</feature>
<dbReference type="PROSITE" id="PS50894">
    <property type="entry name" value="HPT"/>
    <property type="match status" value="1"/>
</dbReference>
<dbReference type="SMART" id="SM00073">
    <property type="entry name" value="HPT"/>
    <property type="match status" value="1"/>
</dbReference>
<dbReference type="InterPro" id="IPR003018">
    <property type="entry name" value="GAF"/>
</dbReference>
<dbReference type="InterPro" id="IPR035965">
    <property type="entry name" value="PAS-like_dom_sf"/>
</dbReference>
<dbReference type="InterPro" id="IPR013655">
    <property type="entry name" value="PAS_fold_3"/>
</dbReference>
<evidence type="ECO:0000259" key="25">
    <source>
        <dbReference type="PROSITE" id="PS50894"/>
    </source>
</evidence>
<dbReference type="RefSeq" id="WP_226582408.1">
    <property type="nucleotide sequence ID" value="NZ_BLAY01000047.1"/>
</dbReference>
<evidence type="ECO:0000256" key="8">
    <source>
        <dbReference type="ARBA" id="ARBA00022692"/>
    </source>
</evidence>
<dbReference type="Gene3D" id="3.40.50.2300">
    <property type="match status" value="2"/>
</dbReference>
<comment type="similarity">
    <text evidence="3">In the N-terminal section; belongs to the phytochrome family.</text>
</comment>
<evidence type="ECO:0000256" key="10">
    <source>
        <dbReference type="ARBA" id="ARBA00022777"/>
    </source>
</evidence>
<dbReference type="InterPro" id="IPR000014">
    <property type="entry name" value="PAS"/>
</dbReference>
<dbReference type="Pfam" id="PF00072">
    <property type="entry name" value="Response_reg"/>
    <property type="match status" value="2"/>
</dbReference>
<dbReference type="FunFam" id="1.10.287.130:FF:000002">
    <property type="entry name" value="Two-component osmosensing histidine kinase"/>
    <property type="match status" value="1"/>
</dbReference>
<feature type="domain" description="PAS" evidence="23">
    <location>
        <begin position="690"/>
        <end position="760"/>
    </location>
</feature>
<dbReference type="Gene3D" id="1.20.120.160">
    <property type="entry name" value="HPT domain"/>
    <property type="match status" value="1"/>
</dbReference>
<keyword evidence="13" id="KW-0902">Two-component regulatory system</keyword>
<comment type="caution">
    <text evidence="26">The sequence shown here is derived from an EMBL/GenBank/DDBJ whole genome shotgun (WGS) entry which is preliminary data.</text>
</comment>
<dbReference type="EC" id="2.7.13.3" evidence="4"/>
<name>A0AAV3X8S0_9CYAN</name>
<evidence type="ECO:0000256" key="16">
    <source>
        <dbReference type="ARBA" id="ARBA00068150"/>
    </source>
</evidence>
<feature type="domain" description="PAS" evidence="23">
    <location>
        <begin position="555"/>
        <end position="609"/>
    </location>
</feature>
<dbReference type="CDD" id="cd16922">
    <property type="entry name" value="HATPase_EvgS-ArcB-TorS-like"/>
    <property type="match status" value="1"/>
</dbReference>
<dbReference type="Pfam" id="PF13426">
    <property type="entry name" value="PAS_9"/>
    <property type="match status" value="2"/>
</dbReference>
<gene>
    <name evidence="26" type="ORF">MiSe_33260</name>
</gene>
<keyword evidence="6 19" id="KW-0597">Phosphoprotein</keyword>